<evidence type="ECO:0000313" key="1">
    <source>
        <dbReference type="EMBL" id="MEE3717286.1"/>
    </source>
</evidence>
<keyword evidence="2" id="KW-1185">Reference proteome</keyword>
<proteinExistence type="predicted"/>
<dbReference type="EMBL" id="JAZBJZ010000038">
    <property type="protein sequence ID" value="MEE3717286.1"/>
    <property type="molecule type" value="Genomic_DNA"/>
</dbReference>
<dbReference type="PANTHER" id="PTHR39338">
    <property type="entry name" value="BLL5662 PROTEIN-RELATED"/>
    <property type="match status" value="1"/>
</dbReference>
<evidence type="ECO:0008006" key="3">
    <source>
        <dbReference type="Google" id="ProtNLM"/>
    </source>
</evidence>
<protein>
    <recommendedName>
        <fullName evidence="3">VWA containing CoxE family protein</fullName>
    </recommendedName>
</protein>
<comment type="caution">
    <text evidence="1">The sequence shown here is derived from an EMBL/GenBank/DDBJ whole genome shotgun (WGS) entry which is preliminary data.</text>
</comment>
<gene>
    <name evidence="1" type="ORF">V2H45_11050</name>
</gene>
<dbReference type="AlphaFoldDB" id="A0AAW9Q307"/>
<dbReference type="RefSeq" id="WP_330483715.1">
    <property type="nucleotide sequence ID" value="NZ_JAZBJZ010000038.1"/>
</dbReference>
<reference evidence="1" key="1">
    <citation type="submission" date="2024-01" db="EMBL/GenBank/DDBJ databases">
        <title>Bank of Algae and Cyanobacteria of the Azores (BACA) strain genomes.</title>
        <authorList>
            <person name="Luz R."/>
            <person name="Cordeiro R."/>
            <person name="Fonseca A."/>
            <person name="Goncalves V."/>
        </authorList>
    </citation>
    <scope>NUCLEOTIDE SEQUENCE</scope>
    <source>
        <strain evidence="1">BACA0141</strain>
    </source>
</reference>
<name>A0AAW9Q307_9CYAN</name>
<accession>A0AAW9Q307</accession>
<dbReference type="Proteomes" id="UP001333818">
    <property type="component" value="Unassembled WGS sequence"/>
</dbReference>
<organism evidence="1 2">
    <name type="scientific">Tumidithrix elongata BACA0141</name>
    <dbReference type="NCBI Taxonomy" id="2716417"/>
    <lineage>
        <taxon>Bacteria</taxon>
        <taxon>Bacillati</taxon>
        <taxon>Cyanobacteriota</taxon>
        <taxon>Cyanophyceae</taxon>
        <taxon>Pseudanabaenales</taxon>
        <taxon>Pseudanabaenaceae</taxon>
        <taxon>Tumidithrix</taxon>
        <taxon>Tumidithrix elongata</taxon>
    </lineage>
</organism>
<sequence length="370" mass="42523">MSTFDAQSLLRRLFTHLCKRGFRPGVGKYLAAIAAVEQGYFGSSPDDLKSTLRLLWCQSRDELVLFEPLWDEIWQASQRELRDAKTDEQNNTQTHSDIEIIEDKSDVLIEPTASNPIAQAKKLQPKLDFVPVRAPKVTAIETEGSGELQEDFPISRRYMVYAWRHLRRLVPFGRQDILDVDATVSSVAERGFYLSPTYRRREVNRTHLLLFVDREGSMTPFHRFVRHLVETAQDESGLERVDVFYFRNVFEDIVFCDQYLTQPLALKPIATTKAALAECDRDAIAIVISDAGAARGHDSFERFHACTEFLYTLRQEVDTIVWLNPLPQERWRNTSAEKIAYFVPMYALEPEGLSAAIDRARGQTTRNQRS</sequence>
<evidence type="ECO:0000313" key="2">
    <source>
        <dbReference type="Proteomes" id="UP001333818"/>
    </source>
</evidence>
<dbReference type="PANTHER" id="PTHR39338:SF7">
    <property type="entry name" value="BLL6692 PROTEIN"/>
    <property type="match status" value="1"/>
</dbReference>